<name>A0A2T9YBC2_9FUNG</name>
<dbReference type="InterPro" id="IPR050362">
    <property type="entry name" value="Cation-dep_OMT"/>
</dbReference>
<evidence type="ECO:0000313" key="5">
    <source>
        <dbReference type="EMBL" id="PVU89620.1"/>
    </source>
</evidence>
<reference evidence="5 6" key="1">
    <citation type="journal article" date="2018" name="MBio">
        <title>Comparative Genomics Reveals the Core Gene Toolbox for the Fungus-Insect Symbiosis.</title>
        <authorList>
            <person name="Wang Y."/>
            <person name="Stata M."/>
            <person name="Wang W."/>
            <person name="Stajich J.E."/>
            <person name="White M.M."/>
            <person name="Moncalvo J.M."/>
        </authorList>
    </citation>
    <scope>NUCLEOTIDE SEQUENCE [LARGE SCALE GENOMIC DNA]</scope>
    <source>
        <strain evidence="5 6">AUS-77-4</strain>
    </source>
</reference>
<evidence type="ECO:0000256" key="1">
    <source>
        <dbReference type="ARBA" id="ARBA00022603"/>
    </source>
</evidence>
<keyword evidence="3" id="KW-0949">S-adenosyl-L-methionine</keyword>
<dbReference type="GO" id="GO:0008757">
    <property type="term" value="F:S-adenosylmethionine-dependent methyltransferase activity"/>
    <property type="evidence" value="ECO:0007669"/>
    <property type="project" value="TreeGrafter"/>
</dbReference>
<dbReference type="InterPro" id="IPR029063">
    <property type="entry name" value="SAM-dependent_MTases_sf"/>
</dbReference>
<sequence>MQTRNTSISNASTKGISAQSSSLLKAGSIIYRNIEDVHNVHEYCSKYSTQQPKHLEELYVSTSNNRRDSVMMISPLQGRTISMLVSMKQPKRVLELGCFVGYSALWMAEGLLGNKSPSHITTCEIDKELAESSRNYIEKVGRSNLISVVNKPAQEVLDSWNPEEKLDFVFIDADKGGYWNYYNTILERNLLSPDGIMIVDNTLFYGKVHALEEPMGDKGKSRSIRGVEKYIYNFNKMVSEDKRTEKVILPIFDGLTLIKLAK</sequence>
<dbReference type="OrthoDB" id="10251242at2759"/>
<keyword evidence="2" id="KW-0808">Transferase</keyword>
<dbReference type="EMBL" id="MBFT01000532">
    <property type="protein sequence ID" value="PVU89620.1"/>
    <property type="molecule type" value="Genomic_DNA"/>
</dbReference>
<comment type="similarity">
    <text evidence="4">Belongs to the class I-like SAM-binding methyltransferase superfamily. Cation-dependent O-methyltransferase family.</text>
</comment>
<protein>
    <recommendedName>
        <fullName evidence="7">Caffeoyl-CoA O-methyltransferase</fullName>
    </recommendedName>
</protein>
<comment type="caution">
    <text evidence="5">The sequence shown here is derived from an EMBL/GenBank/DDBJ whole genome shotgun (WGS) entry which is preliminary data.</text>
</comment>
<dbReference type="Pfam" id="PF01596">
    <property type="entry name" value="Methyltransf_3"/>
    <property type="match status" value="1"/>
</dbReference>
<evidence type="ECO:0000313" key="6">
    <source>
        <dbReference type="Proteomes" id="UP000245699"/>
    </source>
</evidence>
<dbReference type="InterPro" id="IPR002935">
    <property type="entry name" value="SAM_O-MeTrfase"/>
</dbReference>
<dbReference type="CDD" id="cd02440">
    <property type="entry name" value="AdoMet_MTases"/>
    <property type="match status" value="1"/>
</dbReference>
<keyword evidence="1" id="KW-0489">Methyltransferase</keyword>
<gene>
    <name evidence="5" type="ORF">BB559_005014</name>
</gene>
<dbReference type="PANTHER" id="PTHR10509:SF14">
    <property type="entry name" value="CAFFEOYL-COA O-METHYLTRANSFERASE 3-RELATED"/>
    <property type="match status" value="1"/>
</dbReference>
<organism evidence="5 6">
    <name type="scientific">Furculomyces boomerangus</name>
    <dbReference type="NCBI Taxonomy" id="61424"/>
    <lineage>
        <taxon>Eukaryota</taxon>
        <taxon>Fungi</taxon>
        <taxon>Fungi incertae sedis</taxon>
        <taxon>Zoopagomycota</taxon>
        <taxon>Kickxellomycotina</taxon>
        <taxon>Harpellomycetes</taxon>
        <taxon>Harpellales</taxon>
        <taxon>Harpellaceae</taxon>
        <taxon>Furculomyces</taxon>
    </lineage>
</organism>
<evidence type="ECO:0000256" key="4">
    <source>
        <dbReference type="ARBA" id="ARBA00023453"/>
    </source>
</evidence>
<proteinExistence type="inferred from homology"/>
<dbReference type="GO" id="GO:0032259">
    <property type="term" value="P:methylation"/>
    <property type="evidence" value="ECO:0007669"/>
    <property type="project" value="UniProtKB-KW"/>
</dbReference>
<accession>A0A2T9YBC2</accession>
<keyword evidence="6" id="KW-1185">Reference proteome</keyword>
<evidence type="ECO:0000256" key="3">
    <source>
        <dbReference type="ARBA" id="ARBA00022691"/>
    </source>
</evidence>
<dbReference type="STRING" id="61424.A0A2T9YBC2"/>
<dbReference type="GO" id="GO:0008171">
    <property type="term" value="F:O-methyltransferase activity"/>
    <property type="evidence" value="ECO:0007669"/>
    <property type="project" value="InterPro"/>
</dbReference>
<dbReference type="Gene3D" id="3.40.50.150">
    <property type="entry name" value="Vaccinia Virus protein VP39"/>
    <property type="match status" value="1"/>
</dbReference>
<dbReference type="PANTHER" id="PTHR10509">
    <property type="entry name" value="O-METHYLTRANSFERASE-RELATED"/>
    <property type="match status" value="1"/>
</dbReference>
<evidence type="ECO:0008006" key="7">
    <source>
        <dbReference type="Google" id="ProtNLM"/>
    </source>
</evidence>
<evidence type="ECO:0000256" key="2">
    <source>
        <dbReference type="ARBA" id="ARBA00022679"/>
    </source>
</evidence>
<dbReference type="Proteomes" id="UP000245699">
    <property type="component" value="Unassembled WGS sequence"/>
</dbReference>
<dbReference type="AlphaFoldDB" id="A0A2T9YBC2"/>
<dbReference type="PROSITE" id="PS51682">
    <property type="entry name" value="SAM_OMT_I"/>
    <property type="match status" value="1"/>
</dbReference>
<dbReference type="SUPFAM" id="SSF53335">
    <property type="entry name" value="S-adenosyl-L-methionine-dependent methyltransferases"/>
    <property type="match status" value="1"/>
</dbReference>